<dbReference type="GO" id="GO:0008017">
    <property type="term" value="F:microtubule binding"/>
    <property type="evidence" value="ECO:0007669"/>
    <property type="project" value="InterPro"/>
</dbReference>
<proteinExistence type="predicted"/>
<dbReference type="Proteomes" id="UP000825935">
    <property type="component" value="Chromosome 38"/>
</dbReference>
<evidence type="ECO:0000313" key="3">
    <source>
        <dbReference type="Proteomes" id="UP000825935"/>
    </source>
</evidence>
<dbReference type="AlphaFoldDB" id="A0A8T2Q2T3"/>
<comment type="caution">
    <text evidence="2">The sequence shown here is derived from an EMBL/GenBank/DDBJ whole genome shotgun (WGS) entry which is preliminary data.</text>
</comment>
<sequence>MQVRAKQPFHNIKQHHETVYRERYEPNDLNSSSENDSLPMEAATHSLEDGGCNSDVWENLREIFQDIDAQGGGETKEVLKKPIMKLRRLLEMHTKLRVKELTLEKVYLGLRIEREWYLRKLQAIEALIGPSPSHSQSSIAVQARTSPALSFIKAVHTILYEDNDDYTLVGSKWH</sequence>
<dbReference type="OrthoDB" id="1925843at2759"/>
<feature type="region of interest" description="Disordered" evidence="1">
    <location>
        <begin position="1"/>
        <end position="37"/>
    </location>
</feature>
<name>A0A8T2Q2T3_CERRI</name>
<organism evidence="2 3">
    <name type="scientific">Ceratopteris richardii</name>
    <name type="common">Triangle waterfern</name>
    <dbReference type="NCBI Taxonomy" id="49495"/>
    <lineage>
        <taxon>Eukaryota</taxon>
        <taxon>Viridiplantae</taxon>
        <taxon>Streptophyta</taxon>
        <taxon>Embryophyta</taxon>
        <taxon>Tracheophyta</taxon>
        <taxon>Polypodiopsida</taxon>
        <taxon>Polypodiidae</taxon>
        <taxon>Polypodiales</taxon>
        <taxon>Pteridineae</taxon>
        <taxon>Pteridaceae</taxon>
        <taxon>Parkerioideae</taxon>
        <taxon>Ceratopteris</taxon>
    </lineage>
</organism>
<keyword evidence="3" id="KW-1185">Reference proteome</keyword>
<feature type="compositionally biased region" description="Basic and acidic residues" evidence="1">
    <location>
        <begin position="14"/>
        <end position="26"/>
    </location>
</feature>
<evidence type="ECO:0000256" key="1">
    <source>
        <dbReference type="SAM" id="MobiDB-lite"/>
    </source>
</evidence>
<dbReference type="EMBL" id="CM035443">
    <property type="protein sequence ID" value="KAH7277979.1"/>
    <property type="molecule type" value="Genomic_DNA"/>
</dbReference>
<gene>
    <name evidence="2" type="ORF">KP509_38G018100</name>
</gene>
<dbReference type="OMA" id="IEREWYL"/>
<dbReference type="Gene3D" id="1.20.5.1430">
    <property type="match status" value="1"/>
</dbReference>
<dbReference type="InterPro" id="IPR036133">
    <property type="entry name" value="EB1_C_sf"/>
</dbReference>
<feature type="compositionally biased region" description="Low complexity" evidence="1">
    <location>
        <begin position="27"/>
        <end position="37"/>
    </location>
</feature>
<evidence type="ECO:0000313" key="2">
    <source>
        <dbReference type="EMBL" id="KAH7277979.1"/>
    </source>
</evidence>
<reference evidence="2" key="1">
    <citation type="submission" date="2021-08" db="EMBL/GenBank/DDBJ databases">
        <title>WGS assembly of Ceratopteris richardii.</title>
        <authorList>
            <person name="Marchant D.B."/>
            <person name="Chen G."/>
            <person name="Jenkins J."/>
            <person name="Shu S."/>
            <person name="Leebens-Mack J."/>
            <person name="Grimwood J."/>
            <person name="Schmutz J."/>
            <person name="Soltis P."/>
            <person name="Soltis D."/>
            <person name="Chen Z.-H."/>
        </authorList>
    </citation>
    <scope>NUCLEOTIDE SEQUENCE</scope>
    <source>
        <strain evidence="2">Whitten #5841</strain>
        <tissue evidence="2">Leaf</tissue>
    </source>
</reference>
<protein>
    <submittedName>
        <fullName evidence="2">Uncharacterized protein</fullName>
    </submittedName>
</protein>
<dbReference type="SUPFAM" id="SSF140612">
    <property type="entry name" value="EB1 dimerisation domain-like"/>
    <property type="match status" value="1"/>
</dbReference>
<accession>A0A8T2Q2T3</accession>